<dbReference type="EMBL" id="PYOZ01000010">
    <property type="protein sequence ID" value="PSX44025.1"/>
    <property type="molecule type" value="Genomic_DNA"/>
</dbReference>
<reference evidence="2 3" key="1">
    <citation type="submission" date="2018-01" db="EMBL/GenBank/DDBJ databases">
        <title>Whole genome sequencing of Histamine producing bacteria.</title>
        <authorList>
            <person name="Butler K."/>
        </authorList>
    </citation>
    <scope>NUCLEOTIDE SEQUENCE [LARGE SCALE GENOMIC DNA]</scope>
    <source>
        <strain evidence="2 3">A1-4</strain>
    </source>
</reference>
<dbReference type="Gene3D" id="3.40.50.11530">
    <property type="match status" value="1"/>
</dbReference>
<dbReference type="InterPro" id="IPR035897">
    <property type="entry name" value="Toll_tir_struct_dom_sf"/>
</dbReference>
<dbReference type="AlphaFoldDB" id="A0AAX0YSR1"/>
<organism evidence="2 3">
    <name type="scientific">Photobacterium kishitanii</name>
    <dbReference type="NCBI Taxonomy" id="318456"/>
    <lineage>
        <taxon>Bacteria</taxon>
        <taxon>Pseudomonadati</taxon>
        <taxon>Pseudomonadota</taxon>
        <taxon>Gammaproteobacteria</taxon>
        <taxon>Vibrionales</taxon>
        <taxon>Vibrionaceae</taxon>
        <taxon>Photobacterium</taxon>
    </lineage>
</organism>
<dbReference type="PROSITE" id="PS51534">
    <property type="entry name" value="SEFIR"/>
    <property type="match status" value="1"/>
</dbReference>
<dbReference type="SUPFAM" id="SSF52200">
    <property type="entry name" value="Toll/Interleukin receptor TIR domain"/>
    <property type="match status" value="1"/>
</dbReference>
<dbReference type="Proteomes" id="UP000240728">
    <property type="component" value="Unassembled WGS sequence"/>
</dbReference>
<dbReference type="RefSeq" id="WP_045044148.1">
    <property type="nucleotide sequence ID" value="NZ_JZTB01000041.1"/>
</dbReference>
<feature type="domain" description="SEFIR" evidence="1">
    <location>
        <begin position="2"/>
        <end position="140"/>
    </location>
</feature>
<evidence type="ECO:0000313" key="2">
    <source>
        <dbReference type="EMBL" id="PSX44025.1"/>
    </source>
</evidence>
<dbReference type="Pfam" id="PF08357">
    <property type="entry name" value="SEFIR"/>
    <property type="match status" value="1"/>
</dbReference>
<proteinExistence type="predicted"/>
<keyword evidence="3" id="KW-1185">Reference proteome</keyword>
<protein>
    <submittedName>
        <fullName evidence="2">TIR domain-containing protein</fullName>
    </submittedName>
</protein>
<accession>A0AAX0YSR1</accession>
<gene>
    <name evidence="2" type="ORF">C0W53_15460</name>
</gene>
<sequence>MAKKVFISYAHESEELSDSVLDFSNYLRSQGIDSEIDQYEESPPEGWPKWMMRQVQEADYVLVVCSRLFYERANDFSGKSEGSGVKWETNLILQQLYGMNTNNDKFIPVVFDRKSIDFIPLPLQPYTHYCVVEDSQKFKLRDRLLGISKSKRPELGQPSIDIVEPKPLEPKERKSMFFSSIIDVELWDRARWNAMTTIIDPAFQSPPVLGFVFADNKVGNEIFKRLKKQFGYADRNNEIRVSIIHGISSSRPHDYKVHFGLNWEPMLEKMEAVGFKPDESVLMTMSRIHEMNPDNDNSISMFKSSFEYFKECFITNVSVDKKRGLVPCRDNMIKLNTVHFRTKADVLANENDPDCVVFGVK</sequence>
<evidence type="ECO:0000313" key="3">
    <source>
        <dbReference type="Proteomes" id="UP000240728"/>
    </source>
</evidence>
<dbReference type="InterPro" id="IPR013568">
    <property type="entry name" value="SEFIR_dom"/>
</dbReference>
<evidence type="ECO:0000259" key="1">
    <source>
        <dbReference type="PROSITE" id="PS51534"/>
    </source>
</evidence>
<comment type="caution">
    <text evidence="2">The sequence shown here is derived from an EMBL/GenBank/DDBJ whole genome shotgun (WGS) entry which is preliminary data.</text>
</comment>
<name>A0AAX0YSR1_9GAMM</name>